<evidence type="ECO:0000256" key="3">
    <source>
        <dbReference type="ARBA" id="ARBA00022679"/>
    </source>
</evidence>
<dbReference type="EMBL" id="PFPK01000018">
    <property type="protein sequence ID" value="PIZ95193.1"/>
    <property type="molecule type" value="Genomic_DNA"/>
</dbReference>
<gene>
    <name evidence="5" type="ORF">COX81_01455</name>
</gene>
<dbReference type="InterPro" id="IPR001173">
    <property type="entry name" value="Glyco_trans_2-like"/>
</dbReference>
<evidence type="ECO:0000313" key="6">
    <source>
        <dbReference type="Proteomes" id="UP000228568"/>
    </source>
</evidence>
<dbReference type="GO" id="GO:0016757">
    <property type="term" value="F:glycosyltransferase activity"/>
    <property type="evidence" value="ECO:0007669"/>
    <property type="project" value="UniProtKB-KW"/>
</dbReference>
<organism evidence="5 6">
    <name type="scientific">Candidatus Magasanikbacteria bacterium CG_4_10_14_0_2_um_filter_37_12</name>
    <dbReference type="NCBI Taxonomy" id="1974637"/>
    <lineage>
        <taxon>Bacteria</taxon>
        <taxon>Candidatus Magasanikiibacteriota</taxon>
    </lineage>
</organism>
<sequence length="364" mass="43148">MKLSVHLVTWNGAKYIPHLFASLRKQIYTDWKLVILDNGSGDDTAEKIKNEIKDFPVDVELIEGKENLGFAEGHNKLNHELRIRNYDCEYMLLLNQDMYLTPDCLGKMTYFLDRHENVAAVSPRLMKWNFNGLQTSDFRLQDTFTNKIDSLGLKVFRNRRVVEKYAGKDWDEVEPKMKLSFRAERHNGDGTALEVFGVSGALPMLRTSTIEKVCFSDCTFFDSLYNSYKEDVDLAFRLRIAGYKAFVLLDTVAYHDRTVEGLDKKGDKVAVENKKKQSAWVKYHSYKNHLMTLYKNEYWQNWILDAVFIKWYEFKKFMWFLIFDRSVLKGLGEIWKNRREIRNKKLEIIGMRKVGWREMRKWWS</sequence>
<evidence type="ECO:0000259" key="4">
    <source>
        <dbReference type="Pfam" id="PF00535"/>
    </source>
</evidence>
<dbReference type="Pfam" id="PF00535">
    <property type="entry name" value="Glycos_transf_2"/>
    <property type="match status" value="1"/>
</dbReference>
<dbReference type="Gene3D" id="3.90.550.10">
    <property type="entry name" value="Spore Coat Polysaccharide Biosynthesis Protein SpsA, Chain A"/>
    <property type="match status" value="1"/>
</dbReference>
<protein>
    <recommendedName>
        <fullName evidence="4">Glycosyltransferase 2-like domain-containing protein</fullName>
    </recommendedName>
</protein>
<keyword evidence="2" id="KW-0328">Glycosyltransferase</keyword>
<name>A0A2M7V8W6_9BACT</name>
<proteinExistence type="inferred from homology"/>
<comment type="similarity">
    <text evidence="1">Belongs to the glycosyltransferase 2 family.</text>
</comment>
<reference evidence="6" key="1">
    <citation type="submission" date="2017-09" db="EMBL/GenBank/DDBJ databases">
        <title>Depth-based differentiation of microbial function through sediment-hosted aquifers and enrichment of novel symbionts in the deep terrestrial subsurface.</title>
        <authorList>
            <person name="Probst A.J."/>
            <person name="Ladd B."/>
            <person name="Jarett J.K."/>
            <person name="Geller-Mcgrath D.E."/>
            <person name="Sieber C.M.K."/>
            <person name="Emerson J.B."/>
            <person name="Anantharaman K."/>
            <person name="Thomas B.C."/>
            <person name="Malmstrom R."/>
            <person name="Stieglmeier M."/>
            <person name="Klingl A."/>
            <person name="Woyke T."/>
            <person name="Ryan C.M."/>
            <person name="Banfield J.F."/>
        </authorList>
    </citation>
    <scope>NUCLEOTIDE SEQUENCE [LARGE SCALE GENOMIC DNA]</scope>
</reference>
<comment type="caution">
    <text evidence="5">The sequence shown here is derived from an EMBL/GenBank/DDBJ whole genome shotgun (WGS) entry which is preliminary data.</text>
</comment>
<dbReference type="Proteomes" id="UP000228568">
    <property type="component" value="Unassembled WGS sequence"/>
</dbReference>
<dbReference type="PANTHER" id="PTHR43179">
    <property type="entry name" value="RHAMNOSYLTRANSFERASE WBBL"/>
    <property type="match status" value="1"/>
</dbReference>
<evidence type="ECO:0000313" key="5">
    <source>
        <dbReference type="EMBL" id="PIZ95193.1"/>
    </source>
</evidence>
<feature type="domain" description="Glycosyltransferase 2-like" evidence="4">
    <location>
        <begin position="4"/>
        <end position="125"/>
    </location>
</feature>
<evidence type="ECO:0000256" key="1">
    <source>
        <dbReference type="ARBA" id="ARBA00006739"/>
    </source>
</evidence>
<dbReference type="PANTHER" id="PTHR43179:SF12">
    <property type="entry name" value="GALACTOFURANOSYLTRANSFERASE GLFT2"/>
    <property type="match status" value="1"/>
</dbReference>
<dbReference type="InterPro" id="IPR029044">
    <property type="entry name" value="Nucleotide-diphossugar_trans"/>
</dbReference>
<accession>A0A2M7V8W6</accession>
<keyword evidence="3" id="KW-0808">Transferase</keyword>
<dbReference type="SUPFAM" id="SSF53448">
    <property type="entry name" value="Nucleotide-diphospho-sugar transferases"/>
    <property type="match status" value="1"/>
</dbReference>
<dbReference type="AlphaFoldDB" id="A0A2M7V8W6"/>
<evidence type="ECO:0000256" key="2">
    <source>
        <dbReference type="ARBA" id="ARBA00022676"/>
    </source>
</evidence>